<dbReference type="SUPFAM" id="SSF54637">
    <property type="entry name" value="Thioesterase/thiol ester dehydrase-isomerase"/>
    <property type="match status" value="1"/>
</dbReference>
<dbReference type="GeneID" id="82297116"/>
<accession>A0A371NFD4</accession>
<protein>
    <submittedName>
        <fullName evidence="3">Acyl-CoA thioester hydrolase</fullName>
    </submittedName>
</protein>
<evidence type="ECO:0000256" key="1">
    <source>
        <dbReference type="ARBA" id="ARBA00005953"/>
    </source>
</evidence>
<gene>
    <name evidence="3" type="ORF">C7452_0718</name>
</gene>
<reference evidence="3 4" key="1">
    <citation type="submission" date="2018-07" db="EMBL/GenBank/DDBJ databases">
        <title>Genomic Encyclopedia of Type Strains, Phase IV (KMG-IV): sequencing the most valuable type-strain genomes for metagenomic binning, comparative biology and taxonomic classification.</title>
        <authorList>
            <person name="Goeker M."/>
        </authorList>
    </citation>
    <scope>NUCLEOTIDE SEQUENCE [LARGE SCALE GENOMIC DNA]</scope>
    <source>
        <strain evidence="3 4">DSM 7466</strain>
    </source>
</reference>
<evidence type="ECO:0000313" key="4">
    <source>
        <dbReference type="Proteomes" id="UP000256864"/>
    </source>
</evidence>
<evidence type="ECO:0000313" key="3">
    <source>
        <dbReference type="EMBL" id="REE28698.1"/>
    </source>
</evidence>
<dbReference type="AlphaFoldDB" id="A0A371NFD4"/>
<dbReference type="GO" id="GO:0047617">
    <property type="term" value="F:fatty acyl-CoA hydrolase activity"/>
    <property type="evidence" value="ECO:0007669"/>
    <property type="project" value="TreeGrafter"/>
</dbReference>
<sequence>MFKITVTPRFGDIDGLRHVNNTVLAVWFEKGRNPIFRMFTPDLDLSYEKWKLILVRTEFDFLAQMYYGSDVEIRSYITHIGNSSFTIGHEAWQDGELKARGKAVLVHYDFIEQRKKPIPPEIRKQLEEHLVEED</sequence>
<dbReference type="EMBL" id="QREL01000001">
    <property type="protein sequence ID" value="REE28698.1"/>
    <property type="molecule type" value="Genomic_DNA"/>
</dbReference>
<dbReference type="Proteomes" id="UP000256864">
    <property type="component" value="Unassembled WGS sequence"/>
</dbReference>
<organism evidence="3 4">
    <name type="scientific">Methanothermobacter defluvii</name>
    <dbReference type="NCBI Taxonomy" id="49339"/>
    <lineage>
        <taxon>Archaea</taxon>
        <taxon>Methanobacteriati</taxon>
        <taxon>Methanobacteriota</taxon>
        <taxon>Methanomada group</taxon>
        <taxon>Methanobacteria</taxon>
        <taxon>Methanobacteriales</taxon>
        <taxon>Methanobacteriaceae</taxon>
        <taxon>Methanothermobacter</taxon>
    </lineage>
</organism>
<evidence type="ECO:0000256" key="2">
    <source>
        <dbReference type="ARBA" id="ARBA00022801"/>
    </source>
</evidence>
<keyword evidence="4" id="KW-1185">Reference proteome</keyword>
<dbReference type="PANTHER" id="PTHR31793:SF27">
    <property type="entry name" value="NOVEL THIOESTERASE SUPERFAMILY DOMAIN AND SAPOSIN A-TYPE DOMAIN CONTAINING PROTEIN (0610012H03RIK)"/>
    <property type="match status" value="1"/>
</dbReference>
<dbReference type="RefSeq" id="WP_048175432.1">
    <property type="nucleotide sequence ID" value="NZ_QREL01000001.1"/>
</dbReference>
<dbReference type="Gene3D" id="3.10.129.10">
    <property type="entry name" value="Hotdog Thioesterase"/>
    <property type="match status" value="1"/>
</dbReference>
<dbReference type="CDD" id="cd00586">
    <property type="entry name" value="4HBT"/>
    <property type="match status" value="1"/>
</dbReference>
<dbReference type="InterPro" id="IPR029069">
    <property type="entry name" value="HotDog_dom_sf"/>
</dbReference>
<dbReference type="Pfam" id="PF13279">
    <property type="entry name" value="4HBT_2"/>
    <property type="match status" value="1"/>
</dbReference>
<dbReference type="PANTHER" id="PTHR31793">
    <property type="entry name" value="4-HYDROXYBENZOYL-COA THIOESTERASE FAMILY MEMBER"/>
    <property type="match status" value="1"/>
</dbReference>
<comment type="caution">
    <text evidence="3">The sequence shown here is derived from an EMBL/GenBank/DDBJ whole genome shotgun (WGS) entry which is preliminary data.</text>
</comment>
<name>A0A371NFD4_9EURY</name>
<keyword evidence="2 3" id="KW-0378">Hydrolase</keyword>
<proteinExistence type="inferred from homology"/>
<comment type="similarity">
    <text evidence="1">Belongs to the 4-hydroxybenzoyl-CoA thioesterase family.</text>
</comment>
<dbReference type="InterPro" id="IPR050563">
    <property type="entry name" value="4-hydroxybenzoyl-CoA_TE"/>
</dbReference>